<reference evidence="6 7" key="1">
    <citation type="journal article" date="2015" name="Plant Cell">
        <title>Oil accumulation by the oleaginous diatom Fistulifera solaris as revealed by the genome and transcriptome.</title>
        <authorList>
            <person name="Tanaka T."/>
            <person name="Maeda Y."/>
            <person name="Veluchamy A."/>
            <person name="Tanaka M."/>
            <person name="Abida H."/>
            <person name="Marechal E."/>
            <person name="Bowler C."/>
            <person name="Muto M."/>
            <person name="Sunaga Y."/>
            <person name="Tanaka M."/>
            <person name="Yoshino T."/>
            <person name="Taniguchi T."/>
            <person name="Fukuda Y."/>
            <person name="Nemoto M."/>
            <person name="Matsumoto M."/>
            <person name="Wong P.S."/>
            <person name="Aburatani S."/>
            <person name="Fujibuchi W."/>
        </authorList>
    </citation>
    <scope>NUCLEOTIDE SEQUENCE [LARGE SCALE GENOMIC DNA]</scope>
    <source>
        <strain evidence="6 7">JPCC DA0580</strain>
    </source>
</reference>
<comment type="caution">
    <text evidence="6">The sequence shown here is derived from an EMBL/GenBank/DDBJ whole genome shotgun (WGS) entry which is preliminary data.</text>
</comment>
<feature type="transmembrane region" description="Helical" evidence="5">
    <location>
        <begin position="785"/>
        <end position="806"/>
    </location>
</feature>
<feature type="transmembrane region" description="Helical" evidence="5">
    <location>
        <begin position="580"/>
        <end position="599"/>
    </location>
</feature>
<keyword evidence="2" id="KW-0040">ANK repeat</keyword>
<keyword evidence="1" id="KW-0677">Repeat</keyword>
<feature type="transmembrane region" description="Helical" evidence="5">
    <location>
        <begin position="645"/>
        <end position="665"/>
    </location>
</feature>
<accession>A0A1Z5KD15</accession>
<proteinExistence type="predicted"/>
<dbReference type="SMART" id="SM00248">
    <property type="entry name" value="ANK"/>
    <property type="match status" value="4"/>
</dbReference>
<dbReference type="Gene3D" id="1.25.40.20">
    <property type="entry name" value="Ankyrin repeat-containing domain"/>
    <property type="match status" value="2"/>
</dbReference>
<keyword evidence="5" id="KW-0812">Transmembrane</keyword>
<feature type="transmembrane region" description="Helical" evidence="5">
    <location>
        <begin position="685"/>
        <end position="703"/>
    </location>
</feature>
<feature type="transmembrane region" description="Helical" evidence="5">
    <location>
        <begin position="872"/>
        <end position="894"/>
    </location>
</feature>
<feature type="compositionally biased region" description="Polar residues" evidence="4">
    <location>
        <begin position="1"/>
        <end position="12"/>
    </location>
</feature>
<evidence type="ECO:0000313" key="6">
    <source>
        <dbReference type="EMBL" id="GAX24012.1"/>
    </source>
</evidence>
<dbReference type="InParanoid" id="A0A1Z5KD15"/>
<feature type="region of interest" description="Disordered" evidence="4">
    <location>
        <begin position="1"/>
        <end position="20"/>
    </location>
</feature>
<dbReference type="PANTHER" id="PTHR24186:SF38">
    <property type="entry name" value="ANKYRIN REPEAT FAMILY PROTEIN"/>
    <property type="match status" value="1"/>
</dbReference>
<dbReference type="PANTHER" id="PTHR24186">
    <property type="entry name" value="PROTEIN PHOSPHATASE 1 REGULATORY SUBUNIT"/>
    <property type="match status" value="1"/>
</dbReference>
<dbReference type="AlphaFoldDB" id="A0A1Z5KD15"/>
<evidence type="ECO:0000256" key="3">
    <source>
        <dbReference type="SAM" id="Coils"/>
    </source>
</evidence>
<sequence>MAPWNPTVSVGASNDRMIPGKSISDRETEAEWIRDKASLLRARSAEGSEMVDPSRGVSWAARQEKENMLQKFHCVAKRLTSSDTTKSAASKETKSRANAASIALHDLCVEANSKDDMAWRNAVTLLAKEPELAQLRTPEGWTPLHICCMGPVPLFMIRCLLYAYAPALAAVDENGRLPLHMLCASPYCDLEILQLIVEEYPAALSTKDHPGIIPLHLFLRNTAVECITERIRILLGWTLSTTATEHEAPAKFRKGQHLQVNVATLEGWRTRSRPVTQINRTSAELDNVTPDVQAAVRQLAPLYVSATEASFINPAAIPDPFEQLPLHILVHRAIILRQPLDSRYAAQYQYDTSDGQPSPSVPHVIIALRILICAYPDALLCCNGSGHTPLSAVLAQSSIAPSAEIIEYLTGTRLQLEQIPAWAHDLPLARDSPATITSEQLQLPLHIAAERWVDHVEIIRSVKEAYPAAIQQKDAKGRTPLHRCLESRQTPVSVDAIELLCNDNVASLQDDRGRTPLQLLRETKQFPYHGVSSSIYRRLIDASPVEDPHQLAILPPWLRSQACSSPAVQAYVLQALSHPVLCSFILLDGLMLVGIIVVLRLQLNDYFDSSETTTSWYTYAVYGTASFRLMLQAVVLALQGGVSALRFWSLTSVIAMLSALATSALMDGTVEEEIILQVGTASSGLLWLATIGYLSTWWYNMALFTGSFLQMANTLFWAVVVVGIICVAGSQMFSTFLLLECDTAIPGTSFCTAKGSFRFVYALMRGEIPQEGEEWSKDAVTLTSALLVLGILWVAAVLLNVVMVALRIDSDEVALKAFWEPQLAKVLAIGLPHRQIDAFCPMERLWNMLTNQREDDDNESKVSNKFNALTKWALGIFLVPLWILAGVVTLGWLWPPQVREWLFRPQGFHKTSRPTGHNTPTSQLSHEVRLVKMMTYDRAMDLERELKNLRELVKSKSSQVGENSQPP</sequence>
<dbReference type="OrthoDB" id="45220at2759"/>
<feature type="transmembrane region" description="Helical" evidence="5">
    <location>
        <begin position="715"/>
        <end position="739"/>
    </location>
</feature>
<name>A0A1Z5KD15_FISSO</name>
<evidence type="ECO:0000256" key="2">
    <source>
        <dbReference type="ARBA" id="ARBA00023043"/>
    </source>
</evidence>
<organism evidence="6 7">
    <name type="scientific">Fistulifera solaris</name>
    <name type="common">Oleaginous diatom</name>
    <dbReference type="NCBI Taxonomy" id="1519565"/>
    <lineage>
        <taxon>Eukaryota</taxon>
        <taxon>Sar</taxon>
        <taxon>Stramenopiles</taxon>
        <taxon>Ochrophyta</taxon>
        <taxon>Bacillariophyta</taxon>
        <taxon>Bacillariophyceae</taxon>
        <taxon>Bacillariophycidae</taxon>
        <taxon>Naviculales</taxon>
        <taxon>Naviculaceae</taxon>
        <taxon>Fistulifera</taxon>
    </lineage>
</organism>
<keyword evidence="5" id="KW-0472">Membrane</keyword>
<dbReference type="SUPFAM" id="SSF48403">
    <property type="entry name" value="Ankyrin repeat"/>
    <property type="match status" value="1"/>
</dbReference>
<keyword evidence="7" id="KW-1185">Reference proteome</keyword>
<protein>
    <submittedName>
        <fullName evidence="6">Uncharacterized protein</fullName>
    </submittedName>
</protein>
<evidence type="ECO:0000256" key="5">
    <source>
        <dbReference type="SAM" id="Phobius"/>
    </source>
</evidence>
<keyword evidence="3" id="KW-0175">Coiled coil</keyword>
<evidence type="ECO:0000313" key="7">
    <source>
        <dbReference type="Proteomes" id="UP000198406"/>
    </source>
</evidence>
<dbReference type="EMBL" id="BDSP01000205">
    <property type="protein sequence ID" value="GAX24012.1"/>
    <property type="molecule type" value="Genomic_DNA"/>
</dbReference>
<keyword evidence="5" id="KW-1133">Transmembrane helix</keyword>
<dbReference type="Proteomes" id="UP000198406">
    <property type="component" value="Unassembled WGS sequence"/>
</dbReference>
<gene>
    <name evidence="6" type="ORF">FisN_26Lh080</name>
</gene>
<dbReference type="InterPro" id="IPR036770">
    <property type="entry name" value="Ankyrin_rpt-contain_sf"/>
</dbReference>
<dbReference type="GO" id="GO:0005886">
    <property type="term" value="C:plasma membrane"/>
    <property type="evidence" value="ECO:0007669"/>
    <property type="project" value="TreeGrafter"/>
</dbReference>
<evidence type="ECO:0000256" key="1">
    <source>
        <dbReference type="ARBA" id="ARBA00022737"/>
    </source>
</evidence>
<dbReference type="InterPro" id="IPR002110">
    <property type="entry name" value="Ankyrin_rpt"/>
</dbReference>
<feature type="coiled-coil region" evidence="3">
    <location>
        <begin position="932"/>
        <end position="959"/>
    </location>
</feature>
<evidence type="ECO:0000256" key="4">
    <source>
        <dbReference type="SAM" id="MobiDB-lite"/>
    </source>
</evidence>